<organism evidence="1 2">
    <name type="scientific">Catharanthus roseus</name>
    <name type="common">Madagascar periwinkle</name>
    <name type="synonym">Vinca rosea</name>
    <dbReference type="NCBI Taxonomy" id="4058"/>
    <lineage>
        <taxon>Eukaryota</taxon>
        <taxon>Viridiplantae</taxon>
        <taxon>Streptophyta</taxon>
        <taxon>Embryophyta</taxon>
        <taxon>Tracheophyta</taxon>
        <taxon>Spermatophyta</taxon>
        <taxon>Magnoliopsida</taxon>
        <taxon>eudicotyledons</taxon>
        <taxon>Gunneridae</taxon>
        <taxon>Pentapetalae</taxon>
        <taxon>asterids</taxon>
        <taxon>lamiids</taxon>
        <taxon>Gentianales</taxon>
        <taxon>Apocynaceae</taxon>
        <taxon>Rauvolfioideae</taxon>
        <taxon>Vinceae</taxon>
        <taxon>Catharanthinae</taxon>
        <taxon>Catharanthus</taxon>
    </lineage>
</organism>
<protein>
    <submittedName>
        <fullName evidence="1">Uncharacterized protein</fullName>
    </submittedName>
</protein>
<evidence type="ECO:0000313" key="2">
    <source>
        <dbReference type="Proteomes" id="UP001060085"/>
    </source>
</evidence>
<dbReference type="EMBL" id="CM044703">
    <property type="protein sequence ID" value="KAI5670424.1"/>
    <property type="molecule type" value="Genomic_DNA"/>
</dbReference>
<keyword evidence="2" id="KW-1185">Reference proteome</keyword>
<gene>
    <name evidence="1" type="ORF">M9H77_10788</name>
</gene>
<sequence>MVKNGTLFPEVVSPDGSFLCHVSDKVESPGFFRSDTILHYSAPLLLLQVSLVAIVSALIDVCIKPLGLSLMIAQILGGIVFGPSLLGRESVASAALFPPRGMYIFETTAKFGLMLFIFEMSVQMDSRLVMRPKGKIVLLSLCILIIPALFAIPLALVLRPYISVTSSLHESIILLAILQGWSSFMNVFNLLCDLKMLQTDVGRIAIPSALMCDAFGFCIVSLIFSVAQTIEDSSLLMPILSLFTTFSILFGTVFLVRPIIDRILARIPEGKSLSEFHIFTVFTILLLYGFVGEVIGQHFPFGPSLLGFVVPEGPPLGTALVEKLELPVARVLFPAFLTTSGLKTDIFSIKLDSLWIMAVIVVVSFFFKILVVSVAACHMDVRPKESIILGLVYNSKGIFEIIMYNILLDAQILGREAFSLGMLSAILVTTVIRPLIKFFHKSHLHVPMRKRTIQHSKRNSELRIMLCIHNQEEVPALINLLASSNASDETPIAVIALLLVELVGRAAAMLVAHQSHRIMQPSPSRSGHIINALRHYELFNETCVTLKSFSSISQYDTMYEDICRVAMDQNVTIIILPFHKRWEIDGSIGSVNRAIQQVNLAVAEKAPCSVGILVDRVILDNSISILNEQLSFHVAVIFIGGTDDAEALAYGCRMVGHPQGMVTVNRFLMFGYDNARDRKFDNHIIDEVRRANMGNDRFTYEEQIVRDSVELATAVRGLGNRYDLIIVGKHHDDSAFFHGLGEWIDCPELGIIGDILAASESEDLQRASVLVVQQQRVKSKFMKRATKGVVIDQDPFALP</sequence>
<proteinExistence type="predicted"/>
<comment type="caution">
    <text evidence="1">The sequence shown here is derived from an EMBL/GenBank/DDBJ whole genome shotgun (WGS) entry which is preliminary data.</text>
</comment>
<evidence type="ECO:0000313" key="1">
    <source>
        <dbReference type="EMBL" id="KAI5670424.1"/>
    </source>
</evidence>
<dbReference type="Proteomes" id="UP001060085">
    <property type="component" value="Linkage Group LG03"/>
</dbReference>
<accession>A0ACC0BCP3</accession>
<name>A0ACC0BCP3_CATRO</name>
<reference evidence="2" key="1">
    <citation type="journal article" date="2023" name="Nat. Plants">
        <title>Single-cell RNA sequencing provides a high-resolution roadmap for understanding the multicellular compartmentation of specialized metabolism.</title>
        <authorList>
            <person name="Sun S."/>
            <person name="Shen X."/>
            <person name="Li Y."/>
            <person name="Li Y."/>
            <person name="Wang S."/>
            <person name="Li R."/>
            <person name="Zhang H."/>
            <person name="Shen G."/>
            <person name="Guo B."/>
            <person name="Wei J."/>
            <person name="Xu J."/>
            <person name="St-Pierre B."/>
            <person name="Chen S."/>
            <person name="Sun C."/>
        </authorList>
    </citation>
    <scope>NUCLEOTIDE SEQUENCE [LARGE SCALE GENOMIC DNA]</scope>
</reference>